<dbReference type="PANTHER" id="PTHR43562">
    <property type="entry name" value="NAPA-TYPE SODIUM/HYDROGEN ANTIPORTER"/>
    <property type="match status" value="1"/>
</dbReference>
<dbReference type="RefSeq" id="WP_062418298.1">
    <property type="nucleotide sequence ID" value="NZ_DF967974.1"/>
</dbReference>
<keyword evidence="14" id="KW-1185">Reference proteome</keyword>
<dbReference type="Gene3D" id="1.20.1530.20">
    <property type="match status" value="1"/>
</dbReference>
<dbReference type="InterPro" id="IPR038770">
    <property type="entry name" value="Na+/solute_symporter_sf"/>
</dbReference>
<proteinExistence type="inferred from homology"/>
<dbReference type="STRING" id="229921.ADN01_09365"/>
<feature type="transmembrane region" description="Helical" evidence="11">
    <location>
        <begin position="157"/>
        <end position="180"/>
    </location>
</feature>
<evidence type="ECO:0000256" key="6">
    <source>
        <dbReference type="ARBA" id="ARBA00022989"/>
    </source>
</evidence>
<evidence type="ECO:0000256" key="2">
    <source>
        <dbReference type="ARBA" id="ARBA00005551"/>
    </source>
</evidence>
<evidence type="ECO:0000256" key="11">
    <source>
        <dbReference type="SAM" id="Phobius"/>
    </source>
</evidence>
<feature type="transmembrane region" description="Helical" evidence="11">
    <location>
        <begin position="303"/>
        <end position="325"/>
    </location>
</feature>
<dbReference type="GO" id="GO:0015297">
    <property type="term" value="F:antiporter activity"/>
    <property type="evidence" value="ECO:0007669"/>
    <property type="project" value="UniProtKB-KW"/>
</dbReference>
<keyword evidence="4" id="KW-0050">Antiport</keyword>
<feature type="transmembrane region" description="Helical" evidence="11">
    <location>
        <begin position="37"/>
        <end position="56"/>
    </location>
</feature>
<feature type="transmembrane region" description="Helical" evidence="11">
    <location>
        <begin position="192"/>
        <end position="211"/>
    </location>
</feature>
<comment type="caution">
    <text evidence="13">The sequence shown here is derived from an EMBL/GenBank/DDBJ whole genome shotgun (WGS) entry which is preliminary data.</text>
</comment>
<dbReference type="InterPro" id="IPR006153">
    <property type="entry name" value="Cation/H_exchanger_TM"/>
</dbReference>
<comment type="similarity">
    <text evidence="2">Belongs to the monovalent cation:proton antiporter 2 (CPA2) transporter (TC 2.A.37) family.</text>
</comment>
<feature type="transmembrane region" description="Helical" evidence="11">
    <location>
        <begin position="6"/>
        <end position="25"/>
    </location>
</feature>
<reference evidence="13 14" key="1">
    <citation type="submission" date="2015-07" db="EMBL/GenBank/DDBJ databases">
        <title>Genome sequence of Levilinea saccharolytica DSM 16555.</title>
        <authorList>
            <person name="Hemp J."/>
            <person name="Ward L.M."/>
            <person name="Pace L.A."/>
            <person name="Fischer W.W."/>
        </authorList>
    </citation>
    <scope>NUCLEOTIDE SEQUENCE [LARGE SCALE GENOMIC DNA]</scope>
    <source>
        <strain evidence="13 14">KIBI-1</strain>
    </source>
</reference>
<feature type="transmembrane region" description="Helical" evidence="11">
    <location>
        <begin position="363"/>
        <end position="386"/>
    </location>
</feature>
<dbReference type="PANTHER" id="PTHR43562:SF3">
    <property type="entry name" value="SODIUM ION_PROTON EXCHANGER (EUROFUNG)"/>
    <property type="match status" value="1"/>
</dbReference>
<keyword evidence="9 11" id="KW-0472">Membrane</keyword>
<feature type="transmembrane region" description="Helical" evidence="11">
    <location>
        <begin position="223"/>
        <end position="242"/>
    </location>
</feature>
<dbReference type="GO" id="GO:0016020">
    <property type="term" value="C:membrane"/>
    <property type="evidence" value="ECO:0007669"/>
    <property type="project" value="UniProtKB-SubCell"/>
</dbReference>
<feature type="transmembrane region" description="Helical" evidence="11">
    <location>
        <begin position="276"/>
        <end position="297"/>
    </location>
</feature>
<dbReference type="PATRIC" id="fig|229921.5.peg.3705"/>
<feature type="transmembrane region" description="Helical" evidence="11">
    <location>
        <begin position="248"/>
        <end position="264"/>
    </location>
</feature>
<dbReference type="OrthoDB" id="9793589at2"/>
<dbReference type="GO" id="GO:0006814">
    <property type="term" value="P:sodium ion transport"/>
    <property type="evidence" value="ECO:0007669"/>
    <property type="project" value="UniProtKB-KW"/>
</dbReference>
<evidence type="ECO:0000256" key="3">
    <source>
        <dbReference type="ARBA" id="ARBA00022448"/>
    </source>
</evidence>
<feature type="transmembrane region" description="Helical" evidence="11">
    <location>
        <begin position="124"/>
        <end position="145"/>
    </location>
</feature>
<evidence type="ECO:0000256" key="5">
    <source>
        <dbReference type="ARBA" id="ARBA00022692"/>
    </source>
</evidence>
<evidence type="ECO:0000313" key="13">
    <source>
        <dbReference type="EMBL" id="KPL81791.1"/>
    </source>
</evidence>
<comment type="subcellular location">
    <subcellularLocation>
        <location evidence="1">Membrane</location>
        <topology evidence="1">Multi-pass membrane protein</topology>
    </subcellularLocation>
</comment>
<keyword evidence="7" id="KW-0915">Sodium</keyword>
<evidence type="ECO:0000256" key="10">
    <source>
        <dbReference type="ARBA" id="ARBA00023201"/>
    </source>
</evidence>
<feature type="domain" description="Cation/H+ exchanger transmembrane" evidence="12">
    <location>
        <begin position="17"/>
        <end position="386"/>
    </location>
</feature>
<dbReference type="GO" id="GO:1902600">
    <property type="term" value="P:proton transmembrane transport"/>
    <property type="evidence" value="ECO:0007669"/>
    <property type="project" value="InterPro"/>
</dbReference>
<keyword evidence="8" id="KW-0406">Ion transport</keyword>
<evidence type="ECO:0000259" key="12">
    <source>
        <dbReference type="Pfam" id="PF00999"/>
    </source>
</evidence>
<organism evidence="13 14">
    <name type="scientific">Levilinea saccharolytica</name>
    <dbReference type="NCBI Taxonomy" id="229921"/>
    <lineage>
        <taxon>Bacteria</taxon>
        <taxon>Bacillati</taxon>
        <taxon>Chloroflexota</taxon>
        <taxon>Anaerolineae</taxon>
        <taxon>Anaerolineales</taxon>
        <taxon>Anaerolineaceae</taxon>
        <taxon>Levilinea</taxon>
    </lineage>
</organism>
<dbReference type="Pfam" id="PF00999">
    <property type="entry name" value="Na_H_Exchanger"/>
    <property type="match status" value="1"/>
</dbReference>
<evidence type="ECO:0000256" key="8">
    <source>
        <dbReference type="ARBA" id="ARBA00023065"/>
    </source>
</evidence>
<accession>A0A0P6XEX2</accession>
<sequence>MTPFLQLAFVLVIILFMAKVAGYLSTRLGQPSVLGELLIGLILGPSLIDLTHLGFITDTHLQEVVLEMGEIGVLLLMFLAGLELNISDLTKNSRVSAYAGILGVLVPVGLGWLIGSLMDMPSSHALFLGLTLGATSVSISAQTLIELKMLRSRVGLGLLGAAVFDDVLVILLLSGFLALASGHGGAADILTVFLRMLLFLGLSVAFGLYLLPRIVRKISRMPISFGVVTLSIVILFTYGLAAELIGEMAAITGTFIAGLMFGRTSAKNEVESGIRALSYSFFVPIFFVTIGLNVDLHNIELDIIGLLLLISAVGILGKIIGAGIGARIGRFSWRESLQLGIGMVSRGEVGLIVAQVGLTNQYITPQIFSAVVGMVLITTLVTPPMLRASFNSPKKTTPLEPSQEKTP</sequence>
<evidence type="ECO:0000256" key="7">
    <source>
        <dbReference type="ARBA" id="ARBA00023053"/>
    </source>
</evidence>
<dbReference type="AlphaFoldDB" id="A0A0P6XEX2"/>
<keyword evidence="3" id="KW-0813">Transport</keyword>
<evidence type="ECO:0000313" key="14">
    <source>
        <dbReference type="Proteomes" id="UP000050501"/>
    </source>
</evidence>
<dbReference type="Proteomes" id="UP000050501">
    <property type="component" value="Unassembled WGS sequence"/>
</dbReference>
<evidence type="ECO:0000256" key="1">
    <source>
        <dbReference type="ARBA" id="ARBA00004141"/>
    </source>
</evidence>
<keyword evidence="5 11" id="KW-0812">Transmembrane</keyword>
<evidence type="ECO:0000256" key="9">
    <source>
        <dbReference type="ARBA" id="ARBA00023136"/>
    </source>
</evidence>
<feature type="transmembrane region" description="Helical" evidence="11">
    <location>
        <begin position="68"/>
        <end position="86"/>
    </location>
</feature>
<keyword evidence="10" id="KW-0739">Sodium transport</keyword>
<gene>
    <name evidence="13" type="ORF">ADN01_09365</name>
</gene>
<keyword evidence="6 11" id="KW-1133">Transmembrane helix</keyword>
<feature type="transmembrane region" description="Helical" evidence="11">
    <location>
        <begin position="98"/>
        <end position="118"/>
    </location>
</feature>
<name>A0A0P6XEX2_9CHLR</name>
<dbReference type="EMBL" id="LGCM01000035">
    <property type="protein sequence ID" value="KPL81791.1"/>
    <property type="molecule type" value="Genomic_DNA"/>
</dbReference>
<evidence type="ECO:0000256" key="4">
    <source>
        <dbReference type="ARBA" id="ARBA00022449"/>
    </source>
</evidence>
<protein>
    <recommendedName>
        <fullName evidence="12">Cation/H+ exchanger transmembrane domain-containing protein</fullName>
    </recommendedName>
</protein>